<dbReference type="Proteomes" id="UP000181951">
    <property type="component" value="Unassembled WGS sequence"/>
</dbReference>
<accession>A0A1H8UKZ7</accession>
<evidence type="ECO:0000256" key="1">
    <source>
        <dbReference type="ARBA" id="ARBA00022679"/>
    </source>
</evidence>
<dbReference type="InterPro" id="IPR000182">
    <property type="entry name" value="GNAT_dom"/>
</dbReference>
<reference evidence="4 5" key="1">
    <citation type="submission" date="2016-10" db="EMBL/GenBank/DDBJ databases">
        <authorList>
            <person name="de Groot N.N."/>
        </authorList>
    </citation>
    <scope>NUCLEOTIDE SEQUENCE [LARGE SCALE GENOMIC DNA]</scope>
    <source>
        <strain evidence="4 5">CGMCC 4.2026</strain>
    </source>
</reference>
<dbReference type="PROSITE" id="PS51186">
    <property type="entry name" value="GNAT"/>
    <property type="match status" value="1"/>
</dbReference>
<gene>
    <name evidence="4" type="ORF">SAMN05216267_10774</name>
</gene>
<keyword evidence="2" id="KW-0012">Acyltransferase</keyword>
<evidence type="ECO:0000259" key="3">
    <source>
        <dbReference type="PROSITE" id="PS51186"/>
    </source>
</evidence>
<dbReference type="PANTHER" id="PTHR43800:SF1">
    <property type="entry name" value="PEPTIDYL-LYSINE N-ACETYLTRANSFERASE YJAB"/>
    <property type="match status" value="1"/>
</dbReference>
<keyword evidence="1 4" id="KW-0808">Transferase</keyword>
<dbReference type="CDD" id="cd04301">
    <property type="entry name" value="NAT_SF"/>
    <property type="match status" value="1"/>
</dbReference>
<sequence>MPEIADDAPLPISELARYQEAGLAWVAVDDADSPVAYLIAEPLDGNLHIEQVSVRPDSARRGIGRSLLNRAADHATVGRVPALTLTTFTDVPWNAPYYTRCGFTVLDDSSLGPGLLEVRRRETVHGLDRWPRTCMRRTL</sequence>
<feature type="domain" description="N-acetyltransferase" evidence="3">
    <location>
        <begin position="1"/>
        <end position="139"/>
    </location>
</feature>
<dbReference type="InterPro" id="IPR016181">
    <property type="entry name" value="Acyl_CoA_acyltransferase"/>
</dbReference>
<keyword evidence="5" id="KW-1185">Reference proteome</keyword>
<evidence type="ECO:0000256" key="2">
    <source>
        <dbReference type="ARBA" id="ARBA00023315"/>
    </source>
</evidence>
<dbReference type="SUPFAM" id="SSF55729">
    <property type="entry name" value="Acyl-CoA N-acyltransferases (Nat)"/>
    <property type="match status" value="1"/>
</dbReference>
<dbReference type="Gene3D" id="3.40.630.30">
    <property type="match status" value="1"/>
</dbReference>
<protein>
    <submittedName>
        <fullName evidence="4">Acetyltransferase (GNAT) family protein</fullName>
    </submittedName>
</protein>
<evidence type="ECO:0000313" key="5">
    <source>
        <dbReference type="Proteomes" id="UP000181951"/>
    </source>
</evidence>
<proteinExistence type="predicted"/>
<name>A0A1H8UKZ7_9ACTN</name>
<dbReference type="PANTHER" id="PTHR43800">
    <property type="entry name" value="PEPTIDYL-LYSINE N-ACETYLTRANSFERASE YJAB"/>
    <property type="match status" value="1"/>
</dbReference>
<dbReference type="GO" id="GO:0016747">
    <property type="term" value="F:acyltransferase activity, transferring groups other than amino-acyl groups"/>
    <property type="evidence" value="ECO:0007669"/>
    <property type="project" value="InterPro"/>
</dbReference>
<evidence type="ECO:0000313" key="4">
    <source>
        <dbReference type="EMBL" id="SEP03910.1"/>
    </source>
</evidence>
<organism evidence="4 5">
    <name type="scientific">Actinacidiphila rubida</name>
    <dbReference type="NCBI Taxonomy" id="310780"/>
    <lineage>
        <taxon>Bacteria</taxon>
        <taxon>Bacillati</taxon>
        <taxon>Actinomycetota</taxon>
        <taxon>Actinomycetes</taxon>
        <taxon>Kitasatosporales</taxon>
        <taxon>Streptomycetaceae</taxon>
        <taxon>Actinacidiphila</taxon>
    </lineage>
</organism>
<dbReference type="Pfam" id="PF00583">
    <property type="entry name" value="Acetyltransf_1"/>
    <property type="match status" value="1"/>
</dbReference>
<dbReference type="AlphaFoldDB" id="A0A1H8UKZ7"/>
<dbReference type="EMBL" id="FODD01000077">
    <property type="protein sequence ID" value="SEP03910.1"/>
    <property type="molecule type" value="Genomic_DNA"/>
</dbReference>